<dbReference type="PANTHER" id="PTHR45625">
    <property type="entry name" value="PEPTIDYL-PROLYL CIS-TRANS ISOMERASE-RELATED"/>
    <property type="match status" value="1"/>
</dbReference>
<dbReference type="InterPro" id="IPR044666">
    <property type="entry name" value="Cyclophilin_A-like"/>
</dbReference>
<evidence type="ECO:0000256" key="1">
    <source>
        <dbReference type="ARBA" id="ARBA00007365"/>
    </source>
</evidence>
<keyword evidence="2 4" id="KW-0697">Rotamase</keyword>
<dbReference type="OrthoDB" id="9807797at2"/>
<dbReference type="PRINTS" id="PR00153">
    <property type="entry name" value="CSAPPISMRASE"/>
</dbReference>
<dbReference type="EC" id="5.2.1.8" evidence="4"/>
<dbReference type="RefSeq" id="WP_106677041.1">
    <property type="nucleotide sequence ID" value="NZ_JACHWV010000001.1"/>
</dbReference>
<comment type="catalytic activity">
    <reaction evidence="4">
        <text>[protein]-peptidylproline (omega=180) = [protein]-peptidylproline (omega=0)</text>
        <dbReference type="Rhea" id="RHEA:16237"/>
        <dbReference type="Rhea" id="RHEA-COMP:10747"/>
        <dbReference type="Rhea" id="RHEA-COMP:10748"/>
        <dbReference type="ChEBI" id="CHEBI:83833"/>
        <dbReference type="ChEBI" id="CHEBI:83834"/>
        <dbReference type="EC" id="5.2.1.8"/>
    </reaction>
</comment>
<evidence type="ECO:0000313" key="6">
    <source>
        <dbReference type="EMBL" id="PSG93533.1"/>
    </source>
</evidence>
<keyword evidence="7" id="KW-1185">Reference proteome</keyword>
<evidence type="ECO:0000313" key="7">
    <source>
        <dbReference type="Proteomes" id="UP000238430"/>
    </source>
</evidence>
<organism evidence="6 7">
    <name type="scientific">Mesoflavibacter zeaxanthinifaciens subsp. sabulilitoris</name>
    <dbReference type="NCBI Taxonomy" id="1520893"/>
    <lineage>
        <taxon>Bacteria</taxon>
        <taxon>Pseudomonadati</taxon>
        <taxon>Bacteroidota</taxon>
        <taxon>Flavobacteriia</taxon>
        <taxon>Flavobacteriales</taxon>
        <taxon>Flavobacteriaceae</taxon>
        <taxon>Mesoflavibacter</taxon>
    </lineage>
</organism>
<dbReference type="GO" id="GO:0006457">
    <property type="term" value="P:protein folding"/>
    <property type="evidence" value="ECO:0007669"/>
    <property type="project" value="InterPro"/>
</dbReference>
<dbReference type="InterPro" id="IPR020892">
    <property type="entry name" value="Cyclophilin-type_PPIase_CS"/>
</dbReference>
<evidence type="ECO:0000256" key="3">
    <source>
        <dbReference type="ARBA" id="ARBA00023235"/>
    </source>
</evidence>
<protein>
    <recommendedName>
        <fullName evidence="4">Peptidyl-prolyl cis-trans isomerase</fullName>
        <shortName evidence="4">PPIase</shortName>
        <ecNumber evidence="4">5.2.1.8</ecNumber>
    </recommendedName>
</protein>
<feature type="domain" description="PPIase cyclophilin-type" evidence="5">
    <location>
        <begin position="82"/>
        <end position="233"/>
    </location>
</feature>
<dbReference type="GO" id="GO:0003755">
    <property type="term" value="F:peptidyl-prolyl cis-trans isomerase activity"/>
    <property type="evidence" value="ECO:0007669"/>
    <property type="project" value="UniProtKB-UniRule"/>
</dbReference>
<evidence type="ECO:0000256" key="4">
    <source>
        <dbReference type="RuleBase" id="RU363019"/>
    </source>
</evidence>
<dbReference type="PROSITE" id="PS50072">
    <property type="entry name" value="CSA_PPIASE_2"/>
    <property type="match status" value="1"/>
</dbReference>
<dbReference type="PROSITE" id="PS00170">
    <property type="entry name" value="CSA_PPIASE_1"/>
    <property type="match status" value="1"/>
</dbReference>
<name>A0A2T1NKW3_9FLAO</name>
<dbReference type="InterPro" id="IPR002130">
    <property type="entry name" value="Cyclophilin-type_PPIase_dom"/>
</dbReference>
<dbReference type="InterPro" id="IPR029000">
    <property type="entry name" value="Cyclophilin-like_dom_sf"/>
</dbReference>
<gene>
    <name evidence="6" type="ORF">C7H61_03035</name>
</gene>
<dbReference type="EMBL" id="PXOT01000015">
    <property type="protein sequence ID" value="PSG93533.1"/>
    <property type="molecule type" value="Genomic_DNA"/>
</dbReference>
<sequence length="235" mass="27398">MRLFLFFSLCLILFNCEDKQSKTKTNYNNSKQAADTVKTDTKTVKKDSIKKKEYPYLTEENVMDFFLEYEKENLENKVRIKTSMGDIDILLFDETKFHRANFIYLAKIGAFDNTQFHRVVKNFIIQGGNTDDIRVARKRHKIGHYLLPTDTKRGFTHHRGVISMPSSDIENPHKLASPYEFFITQQDAFHLDGDYTIFGKVVKGMDVVDKINAVKTDESDWPFVNVYIKTVEVLE</sequence>
<dbReference type="PANTHER" id="PTHR45625:SF4">
    <property type="entry name" value="PEPTIDYLPROLYL ISOMERASE DOMAIN AND WD REPEAT-CONTAINING PROTEIN 1"/>
    <property type="match status" value="1"/>
</dbReference>
<dbReference type="Gene3D" id="2.40.100.10">
    <property type="entry name" value="Cyclophilin-like"/>
    <property type="match status" value="1"/>
</dbReference>
<dbReference type="AlphaFoldDB" id="A0A2T1NKW3"/>
<dbReference type="CDD" id="cd00317">
    <property type="entry name" value="cyclophilin"/>
    <property type="match status" value="1"/>
</dbReference>
<evidence type="ECO:0000256" key="2">
    <source>
        <dbReference type="ARBA" id="ARBA00023110"/>
    </source>
</evidence>
<comment type="function">
    <text evidence="4">PPIases accelerate the folding of proteins. It catalyzes the cis-trans isomerization of proline imidic peptide bonds in oligopeptides.</text>
</comment>
<dbReference type="SUPFAM" id="SSF50891">
    <property type="entry name" value="Cyclophilin-like"/>
    <property type="match status" value="1"/>
</dbReference>
<dbReference type="Pfam" id="PF00160">
    <property type="entry name" value="Pro_isomerase"/>
    <property type="match status" value="1"/>
</dbReference>
<dbReference type="Proteomes" id="UP000238430">
    <property type="component" value="Unassembled WGS sequence"/>
</dbReference>
<comment type="similarity">
    <text evidence="1 4">Belongs to the cyclophilin-type PPIase family.</text>
</comment>
<accession>A0A2T1NKW3</accession>
<keyword evidence="3 4" id="KW-0413">Isomerase</keyword>
<evidence type="ECO:0000259" key="5">
    <source>
        <dbReference type="PROSITE" id="PS50072"/>
    </source>
</evidence>
<comment type="caution">
    <text evidence="6">The sequence shown here is derived from an EMBL/GenBank/DDBJ whole genome shotgun (WGS) entry which is preliminary data.</text>
</comment>
<reference evidence="6 7" key="1">
    <citation type="submission" date="2018-03" db="EMBL/GenBank/DDBJ databases">
        <title>Mesoflavibacter sp. HG37 and Mesoflavibacter sp. HG96 sp.nov., two marine bacteria isolated from seawater of Western Pacific Ocean.</title>
        <authorList>
            <person name="Cheng H."/>
            <person name="Wu Y.-H."/>
            <person name="Guo L.-L."/>
            <person name="Xu X.-W."/>
        </authorList>
    </citation>
    <scope>NUCLEOTIDE SEQUENCE [LARGE SCALE GENOMIC DNA]</scope>
    <source>
        <strain evidence="6 7">KCTC 42117</strain>
    </source>
</reference>
<proteinExistence type="inferred from homology"/>